<feature type="region of interest" description="Disordered" evidence="2">
    <location>
        <begin position="268"/>
        <end position="318"/>
    </location>
</feature>
<protein>
    <recommendedName>
        <fullName evidence="4">CCHC-type domain-containing protein</fullName>
    </recommendedName>
</protein>
<evidence type="ECO:0000256" key="2">
    <source>
        <dbReference type="SAM" id="MobiDB-lite"/>
    </source>
</evidence>
<feature type="compositionally biased region" description="Low complexity" evidence="2">
    <location>
        <begin position="272"/>
        <end position="291"/>
    </location>
</feature>
<feature type="compositionally biased region" description="Low complexity" evidence="2">
    <location>
        <begin position="302"/>
        <end position="318"/>
    </location>
</feature>
<feature type="region of interest" description="Disordered" evidence="2">
    <location>
        <begin position="598"/>
        <end position="694"/>
    </location>
</feature>
<dbReference type="Pfam" id="PF25479">
    <property type="entry name" value="Vts1"/>
    <property type="match status" value="1"/>
</dbReference>
<dbReference type="AlphaFoldDB" id="A0A834MWC5"/>
<reference evidence="5" key="1">
    <citation type="journal article" date="2020" name="G3 (Bethesda)">
        <title>High-Quality Assemblies for Three Invasive Social Wasps from the &lt;i&gt;Vespula&lt;/i&gt; Genus.</title>
        <authorList>
            <person name="Harrop T.W.R."/>
            <person name="Guhlin J."/>
            <person name="McLaughlin G.M."/>
            <person name="Permina E."/>
            <person name="Stockwell P."/>
            <person name="Gilligan J."/>
            <person name="Le Lec M.F."/>
            <person name="Gruber M.A.M."/>
            <person name="Quinn O."/>
            <person name="Lovegrove M."/>
            <person name="Duncan E.J."/>
            <person name="Remnant E.J."/>
            <person name="Van Eeckhoven J."/>
            <person name="Graham B."/>
            <person name="Knapp R.A."/>
            <person name="Langford K.W."/>
            <person name="Kronenberg Z."/>
            <person name="Press M.O."/>
            <person name="Eacker S.M."/>
            <person name="Wilson-Rankin E.E."/>
            <person name="Purcell J."/>
            <person name="Lester P.J."/>
            <person name="Dearden P.K."/>
        </authorList>
    </citation>
    <scope>NUCLEOTIDE SEQUENCE</scope>
    <source>
        <strain evidence="5">Linc-1</strain>
    </source>
</reference>
<dbReference type="InterPro" id="IPR058599">
    <property type="entry name" value="PHAT_Smg/ZCCHC2-like"/>
</dbReference>
<dbReference type="InterPro" id="IPR042344">
    <property type="entry name" value="ZCCHC14"/>
</dbReference>
<organism evidence="5 6">
    <name type="scientific">Vespula germanica</name>
    <name type="common">German yellow jacket</name>
    <name type="synonym">Paravespula germanica</name>
    <dbReference type="NCBI Taxonomy" id="30212"/>
    <lineage>
        <taxon>Eukaryota</taxon>
        <taxon>Metazoa</taxon>
        <taxon>Ecdysozoa</taxon>
        <taxon>Arthropoda</taxon>
        <taxon>Hexapoda</taxon>
        <taxon>Insecta</taxon>
        <taxon>Pterygota</taxon>
        <taxon>Neoptera</taxon>
        <taxon>Endopterygota</taxon>
        <taxon>Hymenoptera</taxon>
        <taxon>Apocrita</taxon>
        <taxon>Aculeata</taxon>
        <taxon>Vespoidea</taxon>
        <taxon>Vespidae</taxon>
        <taxon>Vespinae</taxon>
        <taxon>Vespula</taxon>
    </lineage>
</organism>
<keyword evidence="1" id="KW-0862">Zinc</keyword>
<feature type="compositionally biased region" description="Low complexity" evidence="2">
    <location>
        <begin position="599"/>
        <end position="613"/>
    </location>
</feature>
<feature type="compositionally biased region" description="Basic residues" evidence="2">
    <location>
        <begin position="665"/>
        <end position="678"/>
    </location>
</feature>
<evidence type="ECO:0000256" key="1">
    <source>
        <dbReference type="PROSITE-ProRule" id="PRU00047"/>
    </source>
</evidence>
<dbReference type="Pfam" id="PF00098">
    <property type="entry name" value="zf-CCHC"/>
    <property type="match status" value="1"/>
</dbReference>
<keyword evidence="3" id="KW-1133">Transmembrane helix</keyword>
<dbReference type="GO" id="GO:0008270">
    <property type="term" value="F:zinc ion binding"/>
    <property type="evidence" value="ECO:0007669"/>
    <property type="project" value="UniProtKB-KW"/>
</dbReference>
<name>A0A834MWC5_VESGE</name>
<evidence type="ECO:0000313" key="6">
    <source>
        <dbReference type="Proteomes" id="UP000617340"/>
    </source>
</evidence>
<keyword evidence="3" id="KW-0472">Membrane</keyword>
<feature type="compositionally biased region" description="Polar residues" evidence="2">
    <location>
        <begin position="364"/>
        <end position="388"/>
    </location>
</feature>
<keyword evidence="3" id="KW-0812">Transmembrane</keyword>
<feature type="domain" description="CCHC-type" evidence="4">
    <location>
        <begin position="793"/>
        <end position="808"/>
    </location>
</feature>
<gene>
    <name evidence="5" type="ORF">HZH68_013903</name>
</gene>
<dbReference type="PANTHER" id="PTHR16195:SF16">
    <property type="entry name" value="ZINC FINGER CCHC DOMAIN-CONTAINING PROTEIN 14"/>
    <property type="match status" value="1"/>
</dbReference>
<comment type="caution">
    <text evidence="5">The sequence shown here is derived from an EMBL/GenBank/DDBJ whole genome shotgun (WGS) entry which is preliminary data.</text>
</comment>
<dbReference type="PROSITE" id="PS50158">
    <property type="entry name" value="ZF_CCHC"/>
    <property type="match status" value="1"/>
</dbReference>
<evidence type="ECO:0000259" key="4">
    <source>
        <dbReference type="PROSITE" id="PS50158"/>
    </source>
</evidence>
<dbReference type="Proteomes" id="UP000617340">
    <property type="component" value="Unassembled WGS sequence"/>
</dbReference>
<evidence type="ECO:0000256" key="3">
    <source>
        <dbReference type="SAM" id="Phobius"/>
    </source>
</evidence>
<evidence type="ECO:0000313" key="5">
    <source>
        <dbReference type="EMBL" id="KAF7385473.1"/>
    </source>
</evidence>
<keyword evidence="6" id="KW-1185">Reference proteome</keyword>
<dbReference type="EMBL" id="JACSDZ010000016">
    <property type="protein sequence ID" value="KAF7385473.1"/>
    <property type="molecule type" value="Genomic_DNA"/>
</dbReference>
<dbReference type="GO" id="GO:0003676">
    <property type="term" value="F:nucleic acid binding"/>
    <property type="evidence" value="ECO:0007669"/>
    <property type="project" value="InterPro"/>
</dbReference>
<dbReference type="InterPro" id="IPR001878">
    <property type="entry name" value="Znf_CCHC"/>
</dbReference>
<feature type="region of interest" description="Disordered" evidence="2">
    <location>
        <begin position="364"/>
        <end position="416"/>
    </location>
</feature>
<keyword evidence="1" id="KW-0479">Metal-binding</keyword>
<dbReference type="InterPro" id="IPR057327">
    <property type="entry name" value="Vts1_dom"/>
</dbReference>
<accession>A0A834MWC5</accession>
<feature type="transmembrane region" description="Helical" evidence="3">
    <location>
        <begin position="899"/>
        <end position="921"/>
    </location>
</feature>
<dbReference type="SMART" id="SM00343">
    <property type="entry name" value="ZnF_C2HC"/>
    <property type="match status" value="1"/>
</dbReference>
<sequence>MCTLLNMCLPFEVRYLGTCVEDIGKRDYNDLRDTEHHANNVSDLTELTNLGVTDKRTRRKLALYMALLHSCNYACAVILYKNLSNFDYQEISNLLNGTTFTPDDQPLEELLLLYTMALNHPAFTYEQKSVFGNIYIKLQEEETRFNLSKSITSGKPVQGCAPCINTNDRLVDPEMQSSCLMPPPQMQTYHGDMSMRNNPMMSGVPPGLSMPPPGICLPTPEQMSMGSGGTTQYVHLGFPSVNHLPPWTGQVVMGNQLMYHTGDMLAYPPSPLVSRQSSPSQSRSPSRSNSPMGRRNNAMPRTSSQVTQSTSNTLTSTSACNSQMSISSSNASSFPLFPALGTSRSLPAQSPLLPSRSLPLPITSTTTFSRHNSIDNNPCTLIPATQSKQPPPPPPRLRSSTSGDSLRETLGKEMPNFKGNLQDISLDQMRRMSDEDLREIGLTPNAVGQLRSIIKSQTTNGLNQITADKKLDNTNNSGNTMGDSMENEGMPGVDILNDGGNQGPKSMLMQEQHPMHHHHNHAGTPNLRRYPAMPPVDPAQIQMYPAPAPVYTTQNAPCYACLTVPVAGVQNRYSRCNAQHVYCLAQLQALRLDHESSRHCSQSSSSDSSGSRSPPETPPAAPWVGGNDSNTAPVTDHLGSVPMHSTGATSHPAPQQQQMQPPERQRRKNQGHPMRHKNQMVNGGGPPSLPHCVSFPTPPPHSQVTYLPHGHFSTLRPSSGIYSNYSHGPYARPTYPSTYQPNGEMMYQYPGHPPSGGTPPPPPNAAGTPAPYMPPTPVVTYAPAAVQPTKVSCYNCGSSNHIAIDCKDQTMEDLTKKAQYRLDYTIMKQPGDCSNSDNECRRRHYYHHYHCYNDPASTNQLKDRLNDDCYNSPCKFSVIFLDILCIEADEFLTEDISRFTVPGMSGMAIYVIAVLLISYYLHLNNFNLLHELSLSLSSLSSLTNANYSCG</sequence>
<proteinExistence type="predicted"/>
<dbReference type="Pfam" id="PF26034">
    <property type="entry name" value="PHAT_SMAUG"/>
    <property type="match status" value="1"/>
</dbReference>
<keyword evidence="1" id="KW-0863">Zinc-finger</keyword>
<dbReference type="PANTHER" id="PTHR16195">
    <property type="entry name" value="ZINC FINGER CCHC DOMAIN CONTAINING PROTEIN"/>
    <property type="match status" value="1"/>
</dbReference>